<gene>
    <name evidence="2" type="ORF">HJC23_000686</name>
</gene>
<name>A0ABD3Q9Y8_9STRA</name>
<feature type="compositionally biased region" description="Acidic residues" evidence="1">
    <location>
        <begin position="55"/>
        <end position="65"/>
    </location>
</feature>
<evidence type="ECO:0000313" key="2">
    <source>
        <dbReference type="EMBL" id="KAL3796933.1"/>
    </source>
</evidence>
<organism evidence="2 3">
    <name type="scientific">Cyclotella cryptica</name>
    <dbReference type="NCBI Taxonomy" id="29204"/>
    <lineage>
        <taxon>Eukaryota</taxon>
        <taxon>Sar</taxon>
        <taxon>Stramenopiles</taxon>
        <taxon>Ochrophyta</taxon>
        <taxon>Bacillariophyta</taxon>
        <taxon>Coscinodiscophyceae</taxon>
        <taxon>Thalassiosirophycidae</taxon>
        <taxon>Stephanodiscales</taxon>
        <taxon>Stephanodiscaceae</taxon>
        <taxon>Cyclotella</taxon>
    </lineage>
</organism>
<evidence type="ECO:0000256" key="1">
    <source>
        <dbReference type="SAM" id="MobiDB-lite"/>
    </source>
</evidence>
<feature type="compositionally biased region" description="Low complexity" evidence="1">
    <location>
        <begin position="39"/>
        <end position="50"/>
    </location>
</feature>
<accession>A0ABD3Q9Y8</accession>
<keyword evidence="3" id="KW-1185">Reference proteome</keyword>
<sequence>MIFEADESMEILKQGEDSNQKAIDSYSNYDLKDICSVLSSSSSSTGAKSSKSNDEDSLTTSEEDDNNAHFTGLDATESHGTFITHDDEYLKMKIPKKIAVGAVFVTGSRETEEEDGCIRKEFTGQEGATSEVYEEFKESLFDTEEVQFDEEYNDYTFETSNFY</sequence>
<evidence type="ECO:0000313" key="3">
    <source>
        <dbReference type="Proteomes" id="UP001516023"/>
    </source>
</evidence>
<feature type="region of interest" description="Disordered" evidence="1">
    <location>
        <begin position="39"/>
        <end position="77"/>
    </location>
</feature>
<comment type="caution">
    <text evidence="2">The sequence shown here is derived from an EMBL/GenBank/DDBJ whole genome shotgun (WGS) entry which is preliminary data.</text>
</comment>
<dbReference type="EMBL" id="JABMIG020000058">
    <property type="protein sequence ID" value="KAL3796933.1"/>
    <property type="molecule type" value="Genomic_DNA"/>
</dbReference>
<protein>
    <submittedName>
        <fullName evidence="2">Uncharacterized protein</fullName>
    </submittedName>
</protein>
<dbReference type="AlphaFoldDB" id="A0ABD3Q9Y8"/>
<dbReference type="Proteomes" id="UP001516023">
    <property type="component" value="Unassembled WGS sequence"/>
</dbReference>
<reference evidence="2 3" key="1">
    <citation type="journal article" date="2020" name="G3 (Bethesda)">
        <title>Improved Reference Genome for Cyclotella cryptica CCMP332, a Model for Cell Wall Morphogenesis, Salinity Adaptation, and Lipid Production in Diatoms (Bacillariophyta).</title>
        <authorList>
            <person name="Roberts W.R."/>
            <person name="Downey K.M."/>
            <person name="Ruck E.C."/>
            <person name="Traller J.C."/>
            <person name="Alverson A.J."/>
        </authorList>
    </citation>
    <scope>NUCLEOTIDE SEQUENCE [LARGE SCALE GENOMIC DNA]</scope>
    <source>
        <strain evidence="2 3">CCMP332</strain>
    </source>
</reference>
<proteinExistence type="predicted"/>